<dbReference type="InterPro" id="IPR056632">
    <property type="entry name" value="DUF7730"/>
</dbReference>
<dbReference type="AlphaFoldDB" id="A0A9P9IY41"/>
<dbReference type="EMBL" id="JAGMUU010000017">
    <property type="protein sequence ID" value="KAH7134794.1"/>
    <property type="molecule type" value="Genomic_DNA"/>
</dbReference>
<keyword evidence="3" id="KW-1185">Reference proteome</keyword>
<accession>A0A9P9IY41</accession>
<comment type="caution">
    <text evidence="2">The sequence shown here is derived from an EMBL/GenBank/DDBJ whole genome shotgun (WGS) entry which is preliminary data.</text>
</comment>
<feature type="domain" description="DUF7730" evidence="1">
    <location>
        <begin position="9"/>
        <end position="139"/>
    </location>
</feature>
<evidence type="ECO:0000313" key="3">
    <source>
        <dbReference type="Proteomes" id="UP000717696"/>
    </source>
</evidence>
<protein>
    <recommendedName>
        <fullName evidence="1">DUF7730 domain-containing protein</fullName>
    </recommendedName>
</protein>
<dbReference type="Proteomes" id="UP000717696">
    <property type="component" value="Unassembled WGS sequence"/>
</dbReference>
<gene>
    <name evidence="2" type="ORF">B0J13DRAFT_561266</name>
</gene>
<sequence length="144" mass="16943">MEHKFDKFHFQGMSPFFTKLNTDIRFIIYTHLFGKFLVHICGAGHALLEPMTRPPGHVFGLWHCVCPGGRGEIPHVHSHENHEWCFLSTNLLFSCKRVYKEGIHIPYKTSSFLFKESNNLAVFKFQVTKYFLQIRYIDLCVDYD</sequence>
<proteinExistence type="predicted"/>
<evidence type="ECO:0000259" key="1">
    <source>
        <dbReference type="Pfam" id="PF24864"/>
    </source>
</evidence>
<reference evidence="2" key="1">
    <citation type="journal article" date="2021" name="Nat. Commun.">
        <title>Genetic determinants of endophytism in the Arabidopsis root mycobiome.</title>
        <authorList>
            <person name="Mesny F."/>
            <person name="Miyauchi S."/>
            <person name="Thiergart T."/>
            <person name="Pickel B."/>
            <person name="Atanasova L."/>
            <person name="Karlsson M."/>
            <person name="Huettel B."/>
            <person name="Barry K.W."/>
            <person name="Haridas S."/>
            <person name="Chen C."/>
            <person name="Bauer D."/>
            <person name="Andreopoulos W."/>
            <person name="Pangilinan J."/>
            <person name="LaButti K."/>
            <person name="Riley R."/>
            <person name="Lipzen A."/>
            <person name="Clum A."/>
            <person name="Drula E."/>
            <person name="Henrissat B."/>
            <person name="Kohler A."/>
            <person name="Grigoriev I.V."/>
            <person name="Martin F.M."/>
            <person name="Hacquard S."/>
        </authorList>
    </citation>
    <scope>NUCLEOTIDE SEQUENCE</scope>
    <source>
        <strain evidence="2">MPI-CAGE-AT-0021</strain>
    </source>
</reference>
<name>A0A9P9IY41_9HYPO</name>
<dbReference type="OrthoDB" id="4757095at2759"/>
<dbReference type="Pfam" id="PF24864">
    <property type="entry name" value="DUF7730"/>
    <property type="match status" value="1"/>
</dbReference>
<organism evidence="2 3">
    <name type="scientific">Dactylonectria estremocensis</name>
    <dbReference type="NCBI Taxonomy" id="1079267"/>
    <lineage>
        <taxon>Eukaryota</taxon>
        <taxon>Fungi</taxon>
        <taxon>Dikarya</taxon>
        <taxon>Ascomycota</taxon>
        <taxon>Pezizomycotina</taxon>
        <taxon>Sordariomycetes</taxon>
        <taxon>Hypocreomycetidae</taxon>
        <taxon>Hypocreales</taxon>
        <taxon>Nectriaceae</taxon>
        <taxon>Dactylonectria</taxon>
    </lineage>
</organism>
<evidence type="ECO:0000313" key="2">
    <source>
        <dbReference type="EMBL" id="KAH7134794.1"/>
    </source>
</evidence>